<dbReference type="EMBL" id="JBGMEK010000031">
    <property type="protein sequence ID" value="MFA0812048.1"/>
    <property type="molecule type" value="Genomic_DNA"/>
</dbReference>
<gene>
    <name evidence="1" type="ORF">ACCI49_14105</name>
</gene>
<sequence>MPSDFSGYIFGDGSRGRGLLYVPAGLDDANVVFSDDFDTDTLFAWVDSEDLDSGTMERNALASDWWTKFDLRIDQELPGWRAEDKVNAYLVIENLGNLLNDDWGVMYEGAFPRYQAAVDASIDDQGRYVFNEFNDPPGQTRVSDASRWSPRMGIRYEF</sequence>
<dbReference type="RefSeq" id="WP_371839662.1">
    <property type="nucleotide sequence ID" value="NZ_JBGMEK010000031.1"/>
</dbReference>
<keyword evidence="2" id="KW-1185">Reference proteome</keyword>
<evidence type="ECO:0000313" key="2">
    <source>
        <dbReference type="Proteomes" id="UP001569428"/>
    </source>
</evidence>
<accession>A0ABV4P101</accession>
<evidence type="ECO:0008006" key="3">
    <source>
        <dbReference type="Google" id="ProtNLM"/>
    </source>
</evidence>
<proteinExistence type="predicted"/>
<evidence type="ECO:0000313" key="1">
    <source>
        <dbReference type="EMBL" id="MFA0812048.1"/>
    </source>
</evidence>
<name>A0ABV4P101_9GAMM</name>
<reference evidence="1 2" key="1">
    <citation type="submission" date="2024-08" db="EMBL/GenBank/DDBJ databases">
        <authorList>
            <person name="Ishaq N."/>
        </authorList>
    </citation>
    <scope>NUCLEOTIDE SEQUENCE [LARGE SCALE GENOMIC DNA]</scope>
    <source>
        <strain evidence="1 2">DSM 18651</strain>
    </source>
</reference>
<dbReference type="Proteomes" id="UP001569428">
    <property type="component" value="Unassembled WGS sequence"/>
</dbReference>
<protein>
    <recommendedName>
        <fullName evidence="3">TonB dependent receptor</fullName>
    </recommendedName>
</protein>
<comment type="caution">
    <text evidence="1">The sequence shown here is derived from an EMBL/GenBank/DDBJ whole genome shotgun (WGS) entry which is preliminary data.</text>
</comment>
<organism evidence="1 2">
    <name type="scientific">Microbulbifer epialgicus</name>
    <dbReference type="NCBI Taxonomy" id="393907"/>
    <lineage>
        <taxon>Bacteria</taxon>
        <taxon>Pseudomonadati</taxon>
        <taxon>Pseudomonadota</taxon>
        <taxon>Gammaproteobacteria</taxon>
        <taxon>Cellvibrionales</taxon>
        <taxon>Microbulbiferaceae</taxon>
        <taxon>Microbulbifer</taxon>
    </lineage>
</organism>